<dbReference type="WBParaSite" id="Hba_12747">
    <property type="protein sequence ID" value="Hba_12747"/>
    <property type="gene ID" value="Hba_12747"/>
</dbReference>
<sequence>MICADSAATFEKVGLMSNQPIFDADIEIRHLRKNVRQHRVILDQQYDLDADVFGYS</sequence>
<evidence type="ECO:0000313" key="1">
    <source>
        <dbReference type="Proteomes" id="UP000095283"/>
    </source>
</evidence>
<proteinExistence type="predicted"/>
<protein>
    <submittedName>
        <fullName evidence="2">Transposase</fullName>
    </submittedName>
</protein>
<dbReference type="AlphaFoldDB" id="A0A1I7X5P7"/>
<name>A0A1I7X5P7_HETBA</name>
<organism evidence="1 2">
    <name type="scientific">Heterorhabditis bacteriophora</name>
    <name type="common">Entomopathogenic nematode worm</name>
    <dbReference type="NCBI Taxonomy" id="37862"/>
    <lineage>
        <taxon>Eukaryota</taxon>
        <taxon>Metazoa</taxon>
        <taxon>Ecdysozoa</taxon>
        <taxon>Nematoda</taxon>
        <taxon>Chromadorea</taxon>
        <taxon>Rhabditida</taxon>
        <taxon>Rhabditina</taxon>
        <taxon>Rhabditomorpha</taxon>
        <taxon>Strongyloidea</taxon>
        <taxon>Heterorhabditidae</taxon>
        <taxon>Heterorhabditis</taxon>
    </lineage>
</organism>
<accession>A0A1I7X5P7</accession>
<keyword evidence="1" id="KW-1185">Reference proteome</keyword>
<evidence type="ECO:0000313" key="2">
    <source>
        <dbReference type="WBParaSite" id="Hba_12747"/>
    </source>
</evidence>
<reference evidence="2" key="1">
    <citation type="submission" date="2016-11" db="UniProtKB">
        <authorList>
            <consortium name="WormBaseParasite"/>
        </authorList>
    </citation>
    <scope>IDENTIFICATION</scope>
</reference>
<dbReference type="Proteomes" id="UP000095283">
    <property type="component" value="Unplaced"/>
</dbReference>